<dbReference type="SUPFAM" id="SSF50729">
    <property type="entry name" value="PH domain-like"/>
    <property type="match status" value="1"/>
</dbReference>
<accession>A0A0L8GML2</accession>
<dbReference type="InterPro" id="IPR011993">
    <property type="entry name" value="PH-like_dom_sf"/>
</dbReference>
<dbReference type="STRING" id="37653.A0A0L8GML2"/>
<protein>
    <recommendedName>
        <fullName evidence="1">PH domain-containing protein</fullName>
    </recommendedName>
</protein>
<dbReference type="OrthoDB" id="10254377at2759"/>
<organism evidence="2">
    <name type="scientific">Octopus bimaculoides</name>
    <name type="common">California two-spotted octopus</name>
    <dbReference type="NCBI Taxonomy" id="37653"/>
    <lineage>
        <taxon>Eukaryota</taxon>
        <taxon>Metazoa</taxon>
        <taxon>Spiralia</taxon>
        <taxon>Lophotrochozoa</taxon>
        <taxon>Mollusca</taxon>
        <taxon>Cephalopoda</taxon>
        <taxon>Coleoidea</taxon>
        <taxon>Octopodiformes</taxon>
        <taxon>Octopoda</taxon>
        <taxon>Incirrata</taxon>
        <taxon>Octopodidae</taxon>
        <taxon>Octopus</taxon>
    </lineage>
</organism>
<name>A0A0L8GML2_OCTBM</name>
<dbReference type="Gene3D" id="2.30.29.30">
    <property type="entry name" value="Pleckstrin-homology domain (PH domain)/Phosphotyrosine-binding domain (PTB)"/>
    <property type="match status" value="1"/>
</dbReference>
<evidence type="ECO:0000313" key="2">
    <source>
        <dbReference type="EMBL" id="KOF77870.1"/>
    </source>
</evidence>
<evidence type="ECO:0000259" key="1">
    <source>
        <dbReference type="PROSITE" id="PS50003"/>
    </source>
</evidence>
<dbReference type="AlphaFoldDB" id="A0A0L8GML2"/>
<feature type="domain" description="PH" evidence="1">
    <location>
        <begin position="22"/>
        <end position="90"/>
    </location>
</feature>
<dbReference type="InterPro" id="IPR001849">
    <property type="entry name" value="PH_domain"/>
</dbReference>
<gene>
    <name evidence="2" type="ORF">OCBIM_22031570mg</name>
</gene>
<reference evidence="2" key="1">
    <citation type="submission" date="2015-07" db="EMBL/GenBank/DDBJ databases">
        <title>MeaNS - Measles Nucleotide Surveillance Program.</title>
        <authorList>
            <person name="Tran T."/>
            <person name="Druce J."/>
        </authorList>
    </citation>
    <scope>NUCLEOTIDE SEQUENCE</scope>
    <source>
        <strain evidence="2">UCB-OBI-ISO-001</strain>
        <tissue evidence="2">Gonad</tissue>
    </source>
</reference>
<dbReference type="PROSITE" id="PS50003">
    <property type="entry name" value="PH_DOMAIN"/>
    <property type="match status" value="1"/>
</dbReference>
<dbReference type="Pfam" id="PF00169">
    <property type="entry name" value="PH"/>
    <property type="match status" value="1"/>
</dbReference>
<proteinExistence type="predicted"/>
<dbReference type="EMBL" id="KQ421281">
    <property type="protein sequence ID" value="KOF77870.1"/>
    <property type="molecule type" value="Genomic_DNA"/>
</dbReference>
<sequence length="90" mass="10547">MQKAIRFNESQILYLAQKARQENTLCGYLYKKSSDTGKWQLRWFILYQNFLFYYENDSASRPSGVALLEGSYCDRAVVTTSNKTKDEKQV</sequence>